<evidence type="ECO:0000256" key="4">
    <source>
        <dbReference type="ARBA" id="ARBA00022989"/>
    </source>
</evidence>
<evidence type="ECO:0000256" key="3">
    <source>
        <dbReference type="ARBA" id="ARBA00022692"/>
    </source>
</evidence>
<feature type="transmembrane region" description="Helical" evidence="6">
    <location>
        <begin position="260"/>
        <end position="281"/>
    </location>
</feature>
<accession>A0A1G6YJ89</accession>
<feature type="transmembrane region" description="Helical" evidence="6">
    <location>
        <begin position="173"/>
        <end position="191"/>
    </location>
</feature>
<evidence type="ECO:0000256" key="6">
    <source>
        <dbReference type="SAM" id="Phobius"/>
    </source>
</evidence>
<feature type="transmembrane region" description="Helical" evidence="6">
    <location>
        <begin position="203"/>
        <end position="224"/>
    </location>
</feature>
<feature type="domain" description="EamA" evidence="7">
    <location>
        <begin position="1"/>
        <end position="125"/>
    </location>
</feature>
<evidence type="ECO:0000313" key="8">
    <source>
        <dbReference type="EMBL" id="SDD90063.1"/>
    </source>
</evidence>
<keyword evidence="2" id="KW-1003">Cell membrane</keyword>
<sequence length="288" mass="30524">MVIVGSSVVVAKIIVADFPIFLANELRFLIAASILVPLYLLTNDGLPQYSKRDTAILASQAFTGVFLFNVLLFYGIQFTNAAEAGIITSTTPAFVAVIAVVFLNDQLTRNTVLGVSFTVLGILAIEVLGSGSGVGRGPNPLFGNFLIFGAVLGEALFTILGKAVSDRISPLEITTAASVFGVLLFLPFALYELTWFDVGTVPAVAWIPIVYYGVVVTVVAFMLWFRGVAMVPASTAGVFTGMLPVSAVLLSYLLLGEPFLWSHVVGIICVVAGIVHASRIVRNTGDSE</sequence>
<dbReference type="Proteomes" id="UP000324021">
    <property type="component" value="Unassembled WGS sequence"/>
</dbReference>
<comment type="subcellular location">
    <subcellularLocation>
        <location evidence="1">Cell membrane</location>
        <topology evidence="1">Multi-pass membrane protein</topology>
    </subcellularLocation>
</comment>
<evidence type="ECO:0000256" key="5">
    <source>
        <dbReference type="ARBA" id="ARBA00023136"/>
    </source>
</evidence>
<reference evidence="8 9" key="1">
    <citation type="submission" date="2016-10" db="EMBL/GenBank/DDBJ databases">
        <authorList>
            <person name="Varghese N."/>
            <person name="Submissions S."/>
        </authorList>
    </citation>
    <scope>NUCLEOTIDE SEQUENCE [LARGE SCALE GENOMIC DNA]</scope>
    <source>
        <strain evidence="8 9">CDM_1</strain>
    </source>
</reference>
<dbReference type="AlphaFoldDB" id="A0A1G6YJ89"/>
<dbReference type="Gene3D" id="1.10.3730.20">
    <property type="match status" value="1"/>
</dbReference>
<evidence type="ECO:0000256" key="1">
    <source>
        <dbReference type="ARBA" id="ARBA00004651"/>
    </source>
</evidence>
<evidence type="ECO:0000313" key="9">
    <source>
        <dbReference type="Proteomes" id="UP000324021"/>
    </source>
</evidence>
<dbReference type="SUPFAM" id="SSF103481">
    <property type="entry name" value="Multidrug resistance efflux transporter EmrE"/>
    <property type="match status" value="2"/>
</dbReference>
<dbReference type="InterPro" id="IPR037185">
    <property type="entry name" value="EmrE-like"/>
</dbReference>
<feature type="transmembrane region" description="Helical" evidence="6">
    <location>
        <begin position="110"/>
        <end position="129"/>
    </location>
</feature>
<keyword evidence="5 6" id="KW-0472">Membrane</keyword>
<proteinExistence type="predicted"/>
<keyword evidence="4 6" id="KW-1133">Transmembrane helix</keyword>
<name>A0A1G6YJ89_9EURY</name>
<dbReference type="Pfam" id="PF00892">
    <property type="entry name" value="EamA"/>
    <property type="match status" value="2"/>
</dbReference>
<dbReference type="PANTHER" id="PTHR42920:SF15">
    <property type="entry name" value="MEMBRANE PROTEIN"/>
    <property type="match status" value="1"/>
</dbReference>
<dbReference type="InterPro" id="IPR000620">
    <property type="entry name" value="EamA_dom"/>
</dbReference>
<dbReference type="GO" id="GO:0005886">
    <property type="term" value="C:plasma membrane"/>
    <property type="evidence" value="ECO:0007669"/>
    <property type="project" value="UniProtKB-SubCell"/>
</dbReference>
<keyword evidence="3 6" id="KW-0812">Transmembrane</keyword>
<protein>
    <submittedName>
        <fullName evidence="8">Permease of the drug/metabolite transporter (DMT) superfamily</fullName>
    </submittedName>
</protein>
<feature type="transmembrane region" description="Helical" evidence="6">
    <location>
        <begin position="26"/>
        <end position="42"/>
    </location>
</feature>
<feature type="domain" description="EamA" evidence="7">
    <location>
        <begin position="142"/>
        <end position="275"/>
    </location>
</feature>
<gene>
    <name evidence="8" type="ORF">SAMN05192552_10679</name>
</gene>
<evidence type="ECO:0000259" key="7">
    <source>
        <dbReference type="Pfam" id="PF00892"/>
    </source>
</evidence>
<feature type="transmembrane region" description="Helical" evidence="6">
    <location>
        <begin position="141"/>
        <end position="161"/>
    </location>
</feature>
<organism evidence="8 9">
    <name type="scientific">Natrinema hispanicum</name>
    <dbReference type="NCBI Taxonomy" id="392421"/>
    <lineage>
        <taxon>Archaea</taxon>
        <taxon>Methanobacteriati</taxon>
        <taxon>Methanobacteriota</taxon>
        <taxon>Stenosarchaea group</taxon>
        <taxon>Halobacteria</taxon>
        <taxon>Halobacteriales</taxon>
        <taxon>Natrialbaceae</taxon>
        <taxon>Natrinema</taxon>
    </lineage>
</organism>
<evidence type="ECO:0000256" key="2">
    <source>
        <dbReference type="ARBA" id="ARBA00022475"/>
    </source>
</evidence>
<feature type="transmembrane region" description="Helical" evidence="6">
    <location>
        <begin position="54"/>
        <end position="76"/>
    </location>
</feature>
<dbReference type="RefSeq" id="WP_223174823.1">
    <property type="nucleotide sequence ID" value="NZ_FMZP01000067.1"/>
</dbReference>
<dbReference type="InterPro" id="IPR051258">
    <property type="entry name" value="Diverse_Substrate_Transporter"/>
</dbReference>
<dbReference type="EMBL" id="FMZP01000067">
    <property type="protein sequence ID" value="SDD90063.1"/>
    <property type="molecule type" value="Genomic_DNA"/>
</dbReference>
<feature type="transmembrane region" description="Helical" evidence="6">
    <location>
        <begin position="82"/>
        <end position="103"/>
    </location>
</feature>
<dbReference type="PANTHER" id="PTHR42920">
    <property type="entry name" value="OS03G0707200 PROTEIN-RELATED"/>
    <property type="match status" value="1"/>
</dbReference>
<feature type="transmembrane region" description="Helical" evidence="6">
    <location>
        <begin position="236"/>
        <end position="254"/>
    </location>
</feature>